<protein>
    <submittedName>
        <fullName evidence="2">Uncharacterized protein</fullName>
    </submittedName>
</protein>
<gene>
    <name evidence="2" type="ORF">CRENPOLYSF2_780003</name>
</gene>
<proteinExistence type="predicted"/>
<dbReference type="EMBL" id="FUKJ01000444">
    <property type="protein sequence ID" value="SJM95886.1"/>
    <property type="molecule type" value="Genomic_DNA"/>
</dbReference>
<reference evidence="3" key="1">
    <citation type="submission" date="2017-02" db="EMBL/GenBank/DDBJ databases">
        <authorList>
            <person name="Daims H."/>
        </authorList>
    </citation>
    <scope>NUCLEOTIDE SEQUENCE [LARGE SCALE GENOMIC DNA]</scope>
</reference>
<name>A0A1R4HI23_9GAMM</name>
<dbReference type="RefSeq" id="WP_087148430.1">
    <property type="nucleotide sequence ID" value="NZ_FUKJ01000444.1"/>
</dbReference>
<feature type="chain" id="PRO_5010250913" evidence="1">
    <location>
        <begin position="32"/>
        <end position="400"/>
    </location>
</feature>
<keyword evidence="1" id="KW-0732">Signal</keyword>
<organism evidence="2 3">
    <name type="scientific">Crenothrix polyspora</name>
    <dbReference type="NCBI Taxonomy" id="360316"/>
    <lineage>
        <taxon>Bacteria</taxon>
        <taxon>Pseudomonadati</taxon>
        <taxon>Pseudomonadota</taxon>
        <taxon>Gammaproteobacteria</taxon>
        <taxon>Methylococcales</taxon>
        <taxon>Crenotrichaceae</taxon>
        <taxon>Crenothrix</taxon>
    </lineage>
</organism>
<sequence length="400" mass="43892">MTQNCQSKRLFYSLAHAALSLTLLNCTQAAAVTSTPIEDPRSYQHGIDFVSLPDSNYYLVWASSGNPPTRAKPDDSWPHDIYYSKINPQNPKITPQLLISNPEAQEPASAAISSDGNIMVTTEDGWNTTNEVAQRYGIYDLNLNPVLPYPRMAYDGGHSGHVAAVDNHFVLFYSDDWVNGGGVDNLGSGDDVIAMIYSAKGELEGKIDIATGNTTRDWWPLVAGSKTRAALVWQRYVDKQIYGQLMLSILDVKQKTLVVNALKIEDSVKYYTYSVTYLPSIERFLILGAYQDGAGFAYLLDQDGHIMAANKTLPAIVRESQSIALEQSGMVKIAQPITPNGLAILAITPSSITLKSTVADDYQWQYSGIDGIFLNPNTVYIVSTSASGLVEKTFHLSDKD</sequence>
<dbReference type="AlphaFoldDB" id="A0A1R4HI23"/>
<evidence type="ECO:0000313" key="2">
    <source>
        <dbReference type="EMBL" id="SJM95886.1"/>
    </source>
</evidence>
<dbReference type="OrthoDB" id="8928404at2"/>
<keyword evidence="3" id="KW-1185">Reference proteome</keyword>
<dbReference type="Proteomes" id="UP000195442">
    <property type="component" value="Unassembled WGS sequence"/>
</dbReference>
<feature type="signal peptide" evidence="1">
    <location>
        <begin position="1"/>
        <end position="31"/>
    </location>
</feature>
<evidence type="ECO:0000256" key="1">
    <source>
        <dbReference type="SAM" id="SignalP"/>
    </source>
</evidence>
<accession>A0A1R4HI23</accession>
<evidence type="ECO:0000313" key="3">
    <source>
        <dbReference type="Proteomes" id="UP000195442"/>
    </source>
</evidence>